<dbReference type="HOGENOM" id="CLU_2487271_0_0_1"/>
<name>A0A0D3H450_9ORYZ</name>
<sequence length="87" mass="10114">MADAIHSWLWRQDALEAAERHDAIATLWRRLNNNVSSWPDNNGKAYGRLYYCDQPSIKLFCEHMVEQTNPRSVAPLNVHKGQHNRCP</sequence>
<organism evidence="1">
    <name type="scientific">Oryza barthii</name>
    <dbReference type="NCBI Taxonomy" id="65489"/>
    <lineage>
        <taxon>Eukaryota</taxon>
        <taxon>Viridiplantae</taxon>
        <taxon>Streptophyta</taxon>
        <taxon>Embryophyta</taxon>
        <taxon>Tracheophyta</taxon>
        <taxon>Spermatophyta</taxon>
        <taxon>Magnoliopsida</taxon>
        <taxon>Liliopsida</taxon>
        <taxon>Poales</taxon>
        <taxon>Poaceae</taxon>
        <taxon>BOP clade</taxon>
        <taxon>Oryzoideae</taxon>
        <taxon>Oryzeae</taxon>
        <taxon>Oryzinae</taxon>
        <taxon>Oryza</taxon>
    </lineage>
</organism>
<dbReference type="Gramene" id="OBART09G02170.1">
    <property type="protein sequence ID" value="OBART09G02170.1"/>
    <property type="gene ID" value="OBART09G02170"/>
</dbReference>
<accession>A0A0D3H450</accession>
<evidence type="ECO:0000313" key="2">
    <source>
        <dbReference type="Proteomes" id="UP000026960"/>
    </source>
</evidence>
<reference evidence="1" key="2">
    <citation type="submission" date="2015-03" db="UniProtKB">
        <authorList>
            <consortium name="EnsemblPlants"/>
        </authorList>
    </citation>
    <scope>IDENTIFICATION</scope>
</reference>
<keyword evidence="2" id="KW-1185">Reference proteome</keyword>
<proteinExistence type="predicted"/>
<reference evidence="1" key="1">
    <citation type="journal article" date="2009" name="Rice">
        <title>De Novo Next Generation Sequencing of Plant Genomes.</title>
        <authorList>
            <person name="Rounsley S."/>
            <person name="Marri P.R."/>
            <person name="Yu Y."/>
            <person name="He R."/>
            <person name="Sisneros N."/>
            <person name="Goicoechea J.L."/>
            <person name="Lee S.J."/>
            <person name="Angelova A."/>
            <person name="Kudrna D."/>
            <person name="Luo M."/>
            <person name="Affourtit J."/>
            <person name="Desany B."/>
            <person name="Knight J."/>
            <person name="Niazi F."/>
            <person name="Egholm M."/>
            <person name="Wing R.A."/>
        </authorList>
    </citation>
    <scope>NUCLEOTIDE SEQUENCE [LARGE SCALE GENOMIC DNA]</scope>
    <source>
        <strain evidence="1">cv. IRGC 105608</strain>
    </source>
</reference>
<dbReference type="AlphaFoldDB" id="A0A0D3H450"/>
<evidence type="ECO:0000313" key="1">
    <source>
        <dbReference type="EnsemblPlants" id="OBART09G02170.1"/>
    </source>
</evidence>
<dbReference type="EnsemblPlants" id="OBART09G02170.1">
    <property type="protein sequence ID" value="OBART09G02170.1"/>
    <property type="gene ID" value="OBART09G02170"/>
</dbReference>
<dbReference type="Proteomes" id="UP000026960">
    <property type="component" value="Chromosome 9"/>
</dbReference>
<protein>
    <submittedName>
        <fullName evidence="1">Uncharacterized protein</fullName>
    </submittedName>
</protein>
<dbReference type="PaxDb" id="65489-OBART09G02170.1"/>